<keyword evidence="4 5" id="KW-0067">ATP-binding</keyword>
<keyword evidence="3 7" id="KW-0418">Kinase</keyword>
<sequence length="284" mass="31555">MANVSSTPKFSGMKYRVVNELGEGAGSKIFLISDKAGGGKRYALKIIRKQEPEDDIYIQQARNEYEASQKLNHPAIAKVYDFRQKKSWFKVTGAELLMEFVDGKSLDEVEAPELDQLILIFAKVASAIAHMHRRGVFHGDLKPHNIMLSKNGQVKLIDFGTAWIRGQDSNRAAGTPQYMAPETAVEKTVNAKTDIYNFGATMYRLFTGRFAQQGLPTSGSDRKITLPSKLNPRLPADLNLLIVACLQSDPSKRPADMVEVRDQLAKIAKAKGLEDEDIRGADEE</sequence>
<dbReference type="GO" id="GO:0005524">
    <property type="term" value="F:ATP binding"/>
    <property type="evidence" value="ECO:0007669"/>
    <property type="project" value="UniProtKB-UniRule"/>
</dbReference>
<dbReference type="Gene3D" id="1.10.510.10">
    <property type="entry name" value="Transferase(Phosphotransferase) domain 1"/>
    <property type="match status" value="1"/>
</dbReference>
<dbReference type="InterPro" id="IPR017441">
    <property type="entry name" value="Protein_kinase_ATP_BS"/>
</dbReference>
<reference evidence="7 8" key="1">
    <citation type="submission" date="2019-08" db="EMBL/GenBank/DDBJ databases">
        <title>Deep-cultivation of Planctomycetes and their phenomic and genomic characterization uncovers novel biology.</title>
        <authorList>
            <person name="Wiegand S."/>
            <person name="Jogler M."/>
            <person name="Boedeker C."/>
            <person name="Pinto D."/>
            <person name="Vollmers J."/>
            <person name="Rivas-Marin E."/>
            <person name="Kohn T."/>
            <person name="Peeters S.H."/>
            <person name="Heuer A."/>
            <person name="Rast P."/>
            <person name="Oberbeckmann S."/>
            <person name="Bunk B."/>
            <person name="Jeske O."/>
            <person name="Meyerdierks A."/>
            <person name="Storesund J.E."/>
            <person name="Kallscheuer N."/>
            <person name="Luecker S."/>
            <person name="Lage O.M."/>
            <person name="Pohl T."/>
            <person name="Merkel B.J."/>
            <person name="Hornburger P."/>
            <person name="Mueller R.-W."/>
            <person name="Bruemmer F."/>
            <person name="Labrenz M."/>
            <person name="Spormann A.M."/>
            <person name="Op den Camp H."/>
            <person name="Overmann J."/>
            <person name="Amann R."/>
            <person name="Jetten M.S.M."/>
            <person name="Mascher T."/>
            <person name="Medema M.H."/>
            <person name="Devos D.P."/>
            <person name="Kaster A.-K."/>
            <person name="Ovreas L."/>
            <person name="Rohde M."/>
            <person name="Galperin M.Y."/>
            <person name="Jogler C."/>
        </authorList>
    </citation>
    <scope>NUCLEOTIDE SEQUENCE [LARGE SCALE GENOMIC DNA]</scope>
    <source>
        <strain evidence="7 8">OJF2</strain>
    </source>
</reference>
<dbReference type="GO" id="GO:0004674">
    <property type="term" value="F:protein serine/threonine kinase activity"/>
    <property type="evidence" value="ECO:0007669"/>
    <property type="project" value="UniProtKB-EC"/>
</dbReference>
<dbReference type="InterPro" id="IPR000719">
    <property type="entry name" value="Prot_kinase_dom"/>
</dbReference>
<accession>A0A5B9W916</accession>
<keyword evidence="8" id="KW-1185">Reference proteome</keyword>
<proteinExistence type="predicted"/>
<evidence type="ECO:0000313" key="8">
    <source>
        <dbReference type="Proteomes" id="UP000324233"/>
    </source>
</evidence>
<dbReference type="EC" id="2.7.11.1" evidence="7"/>
<dbReference type="Gene3D" id="3.30.200.20">
    <property type="entry name" value="Phosphorylase Kinase, domain 1"/>
    <property type="match status" value="1"/>
</dbReference>
<dbReference type="Proteomes" id="UP000324233">
    <property type="component" value="Chromosome"/>
</dbReference>
<dbReference type="Pfam" id="PF00069">
    <property type="entry name" value="Pkinase"/>
    <property type="match status" value="1"/>
</dbReference>
<evidence type="ECO:0000259" key="6">
    <source>
        <dbReference type="PROSITE" id="PS50011"/>
    </source>
</evidence>
<keyword evidence="2 5" id="KW-0547">Nucleotide-binding</keyword>
<feature type="binding site" evidence="5">
    <location>
        <position position="49"/>
    </location>
    <ligand>
        <name>ATP</name>
        <dbReference type="ChEBI" id="CHEBI:30616"/>
    </ligand>
</feature>
<name>A0A5B9W916_9BACT</name>
<dbReference type="InterPro" id="IPR011009">
    <property type="entry name" value="Kinase-like_dom_sf"/>
</dbReference>
<dbReference type="PANTHER" id="PTHR43289">
    <property type="entry name" value="MITOGEN-ACTIVATED PROTEIN KINASE KINASE KINASE 20-RELATED"/>
    <property type="match status" value="1"/>
</dbReference>
<dbReference type="KEGG" id="agv:OJF2_54820"/>
<evidence type="ECO:0000256" key="4">
    <source>
        <dbReference type="ARBA" id="ARBA00022840"/>
    </source>
</evidence>
<dbReference type="RefSeq" id="WP_148596527.1">
    <property type="nucleotide sequence ID" value="NZ_CP042997.1"/>
</dbReference>
<dbReference type="PANTHER" id="PTHR43289:SF6">
    <property type="entry name" value="SERINE_THREONINE-PROTEIN KINASE NEKL-3"/>
    <property type="match status" value="1"/>
</dbReference>
<dbReference type="PIRSF" id="PIRSF000654">
    <property type="entry name" value="Integrin-linked_kinase"/>
    <property type="match status" value="1"/>
</dbReference>
<dbReference type="SUPFAM" id="SSF56112">
    <property type="entry name" value="Protein kinase-like (PK-like)"/>
    <property type="match status" value="1"/>
</dbReference>
<gene>
    <name evidence="7" type="primary">prkC_44</name>
    <name evidence="7" type="ORF">OJF2_54820</name>
</gene>
<protein>
    <submittedName>
        <fullName evidence="7">Serine/threonine-protein kinase PrkC</fullName>
        <ecNumber evidence="7">2.7.11.1</ecNumber>
    </submittedName>
</protein>
<dbReference type="SMART" id="SM00220">
    <property type="entry name" value="S_TKc"/>
    <property type="match status" value="1"/>
</dbReference>
<evidence type="ECO:0000256" key="3">
    <source>
        <dbReference type="ARBA" id="ARBA00022777"/>
    </source>
</evidence>
<feature type="domain" description="Protein kinase" evidence="6">
    <location>
        <begin position="15"/>
        <end position="265"/>
    </location>
</feature>
<dbReference type="PROSITE" id="PS50011">
    <property type="entry name" value="PROTEIN_KINASE_DOM"/>
    <property type="match status" value="1"/>
</dbReference>
<dbReference type="CDD" id="cd14014">
    <property type="entry name" value="STKc_PknB_like"/>
    <property type="match status" value="1"/>
</dbReference>
<dbReference type="OrthoDB" id="9788659at2"/>
<evidence type="ECO:0000256" key="2">
    <source>
        <dbReference type="ARBA" id="ARBA00022741"/>
    </source>
</evidence>
<evidence type="ECO:0000313" key="7">
    <source>
        <dbReference type="EMBL" id="QEH36897.1"/>
    </source>
</evidence>
<dbReference type="PROSITE" id="PS00107">
    <property type="entry name" value="PROTEIN_KINASE_ATP"/>
    <property type="match status" value="1"/>
</dbReference>
<dbReference type="EMBL" id="CP042997">
    <property type="protein sequence ID" value="QEH36897.1"/>
    <property type="molecule type" value="Genomic_DNA"/>
</dbReference>
<dbReference type="InterPro" id="IPR008271">
    <property type="entry name" value="Ser/Thr_kinase_AS"/>
</dbReference>
<evidence type="ECO:0000256" key="1">
    <source>
        <dbReference type="ARBA" id="ARBA00022679"/>
    </source>
</evidence>
<evidence type="ECO:0000256" key="5">
    <source>
        <dbReference type="PROSITE-ProRule" id="PRU10141"/>
    </source>
</evidence>
<dbReference type="PROSITE" id="PS00108">
    <property type="entry name" value="PROTEIN_KINASE_ST"/>
    <property type="match status" value="1"/>
</dbReference>
<dbReference type="AlphaFoldDB" id="A0A5B9W916"/>
<keyword evidence="1 7" id="KW-0808">Transferase</keyword>
<organism evidence="7 8">
    <name type="scientific">Aquisphaera giovannonii</name>
    <dbReference type="NCBI Taxonomy" id="406548"/>
    <lineage>
        <taxon>Bacteria</taxon>
        <taxon>Pseudomonadati</taxon>
        <taxon>Planctomycetota</taxon>
        <taxon>Planctomycetia</taxon>
        <taxon>Isosphaerales</taxon>
        <taxon>Isosphaeraceae</taxon>
        <taxon>Aquisphaera</taxon>
    </lineage>
</organism>